<dbReference type="SMART" id="SM00388">
    <property type="entry name" value="HisKA"/>
    <property type="match status" value="1"/>
</dbReference>
<dbReference type="Gene3D" id="3.40.50.300">
    <property type="entry name" value="P-loop containing nucleotide triphosphate hydrolases"/>
    <property type="match status" value="1"/>
</dbReference>
<evidence type="ECO:0000256" key="2">
    <source>
        <dbReference type="ARBA" id="ARBA00004141"/>
    </source>
</evidence>
<dbReference type="Pfam" id="PF02702">
    <property type="entry name" value="KdpD"/>
    <property type="match status" value="1"/>
</dbReference>
<keyword evidence="9" id="KW-0067">ATP-binding</keyword>
<feature type="transmembrane region" description="Helical" evidence="13">
    <location>
        <begin position="409"/>
        <end position="430"/>
    </location>
</feature>
<dbReference type="Pfam" id="PF00512">
    <property type="entry name" value="HisKA"/>
    <property type="match status" value="1"/>
</dbReference>
<dbReference type="InterPro" id="IPR052023">
    <property type="entry name" value="Histidine_kinase_KdpD"/>
</dbReference>
<evidence type="ECO:0000256" key="13">
    <source>
        <dbReference type="SAM" id="Phobius"/>
    </source>
</evidence>
<dbReference type="SUPFAM" id="SSF55781">
    <property type="entry name" value="GAF domain-like"/>
    <property type="match status" value="1"/>
</dbReference>
<keyword evidence="12 13" id="KW-0472">Membrane</keyword>
<protein>
    <recommendedName>
        <fullName evidence="3">histidine kinase</fullName>
        <ecNumber evidence="3">2.7.13.3</ecNumber>
    </recommendedName>
</protein>
<organism evidence="15 16">
    <name type="scientific">Methylobacterium iners</name>
    <dbReference type="NCBI Taxonomy" id="418707"/>
    <lineage>
        <taxon>Bacteria</taxon>
        <taxon>Pseudomonadati</taxon>
        <taxon>Pseudomonadota</taxon>
        <taxon>Alphaproteobacteria</taxon>
        <taxon>Hyphomicrobiales</taxon>
        <taxon>Methylobacteriaceae</taxon>
        <taxon>Methylobacterium</taxon>
    </lineage>
</organism>
<sequence>MPEPQRDPGRPSPDSLLEAARREAHQRGRLKIFLGAAPGVGKTYEMLTIGRARLKAGVDVVVGVVETHGRAETEALLDGLSVIPRRRVPYHGTVLEEMDLDALLARRPALALVDELAHTNAPGSRHPKRYQDVAELLDAGIDVHTTLNIQHVESLNDVVAQITRIRVRETVPDGILDRADDIEVVDLNPDDLIQRLKDGKVYVPGNAERALRHYFSRGNLTALRELALRRTADRVDDELLSHMRANAIPGPWGAGERVLVCVSEDPRSAGLVRYAKRLADRLHAPWTALSVEGLRSAALGEAECDRIAEALRLADRLGGDAVTTPGGRRLAEDILAYARSANVNHVVVGKTTRSWWFELLNGSVVHDLVRRSGNISVHVVPGEGVPAEAGPRRAVATLPPGPGFSARPYALALLATAAGLGLALLLQPLLGVENADLFLLTAVVAVAVRAGPGASLVAVVAASLAYNFFFLPPVYTFTIADPTNVAAFLLFTIVAVLVSNLASRSRRTAVVSQARTRATERLYGFSRTLSGCGTLDDVLWATSAGVAAMLKVRVVLLLPEGSAVTVRAGYPPEDRLDPADLAAAQWAFDNDRPAGRGADTLPGARRLFLPMRTGRGTLGVIGLDAEGTGPILTPEGRRLLDALADMGALAIERVRLVEDLDRAERAAETDRLARALLTSISHDLRTPLASVLGAASTLRDLDAALPGEAKADLLATIIEESERLNRFIVNLLDMTRLEAGAVAPNLAPQDLGEIVDTALRRTEGVLAGHRVVVEMPPDLPALPLDPVLFEQVLVNLLDNAAKYAPEGSLVTVRARRDGARIRLEVLDEGDGLPEEDVERVFDKFYRVRKGDRVRAGTGLGLAIARGFVEAMGGTVTAGNRGDRNGAAFTVSLPARTAREDRAA</sequence>
<keyword evidence="7" id="KW-0547">Nucleotide-binding</keyword>
<proteinExistence type="predicted"/>
<dbReference type="Pfam" id="PF00582">
    <property type="entry name" value="Usp"/>
    <property type="match status" value="1"/>
</dbReference>
<keyword evidence="5" id="KW-0808">Transferase</keyword>
<dbReference type="RefSeq" id="WP_238244831.1">
    <property type="nucleotide sequence ID" value="NZ_BPQP01000044.1"/>
</dbReference>
<evidence type="ECO:0000313" key="16">
    <source>
        <dbReference type="Proteomes" id="UP001055125"/>
    </source>
</evidence>
<dbReference type="InterPro" id="IPR004358">
    <property type="entry name" value="Sig_transdc_His_kin-like_C"/>
</dbReference>
<dbReference type="InterPro" id="IPR036890">
    <property type="entry name" value="HATPase_C_sf"/>
</dbReference>
<keyword evidence="6 13" id="KW-0812">Transmembrane</keyword>
<dbReference type="InterPro" id="IPR038318">
    <property type="entry name" value="KdpD_sf"/>
</dbReference>
<keyword evidence="16" id="KW-1185">Reference proteome</keyword>
<dbReference type="InterPro" id="IPR003852">
    <property type="entry name" value="Sig_transdc_His_kinase_KdpD_N"/>
</dbReference>
<gene>
    <name evidence="15" type="primary">kdpD</name>
    <name evidence="15" type="ORF">OCOJLMKI_2903</name>
</gene>
<evidence type="ECO:0000256" key="10">
    <source>
        <dbReference type="ARBA" id="ARBA00022989"/>
    </source>
</evidence>
<evidence type="ECO:0000256" key="3">
    <source>
        <dbReference type="ARBA" id="ARBA00012438"/>
    </source>
</evidence>
<dbReference type="Gene3D" id="3.40.50.620">
    <property type="entry name" value="HUPs"/>
    <property type="match status" value="1"/>
</dbReference>
<evidence type="ECO:0000256" key="5">
    <source>
        <dbReference type="ARBA" id="ARBA00022679"/>
    </source>
</evidence>
<dbReference type="PANTHER" id="PTHR45569:SF1">
    <property type="entry name" value="SENSOR PROTEIN KDPD"/>
    <property type="match status" value="1"/>
</dbReference>
<evidence type="ECO:0000256" key="8">
    <source>
        <dbReference type="ARBA" id="ARBA00022777"/>
    </source>
</evidence>
<comment type="caution">
    <text evidence="15">The sequence shown here is derived from an EMBL/GenBank/DDBJ whole genome shotgun (WGS) entry which is preliminary data.</text>
</comment>
<feature type="transmembrane region" description="Helical" evidence="13">
    <location>
        <begin position="437"/>
        <end position="465"/>
    </location>
</feature>
<dbReference type="Gene3D" id="3.30.450.40">
    <property type="match status" value="1"/>
</dbReference>
<dbReference type="InterPro" id="IPR027417">
    <property type="entry name" value="P-loop_NTPase"/>
</dbReference>
<evidence type="ECO:0000259" key="14">
    <source>
        <dbReference type="PROSITE" id="PS50109"/>
    </source>
</evidence>
<dbReference type="InterPro" id="IPR036097">
    <property type="entry name" value="HisK_dim/P_sf"/>
</dbReference>
<dbReference type="PANTHER" id="PTHR45569">
    <property type="entry name" value="SENSOR PROTEIN KDPD"/>
    <property type="match status" value="1"/>
</dbReference>
<dbReference type="InterPro" id="IPR014729">
    <property type="entry name" value="Rossmann-like_a/b/a_fold"/>
</dbReference>
<dbReference type="Proteomes" id="UP001055125">
    <property type="component" value="Unassembled WGS sequence"/>
</dbReference>
<evidence type="ECO:0000256" key="4">
    <source>
        <dbReference type="ARBA" id="ARBA00022553"/>
    </source>
</evidence>
<comment type="subcellular location">
    <subcellularLocation>
        <location evidence="2">Membrane</location>
        <topology evidence="2">Multi-pass membrane protein</topology>
    </subcellularLocation>
</comment>
<dbReference type="InterPro" id="IPR003594">
    <property type="entry name" value="HATPase_dom"/>
</dbReference>
<feature type="transmembrane region" description="Helical" evidence="13">
    <location>
        <begin position="485"/>
        <end position="503"/>
    </location>
</feature>
<dbReference type="PROSITE" id="PS50109">
    <property type="entry name" value="HIS_KIN"/>
    <property type="match status" value="1"/>
</dbReference>
<dbReference type="EC" id="2.7.13.3" evidence="3"/>
<dbReference type="PRINTS" id="PR00344">
    <property type="entry name" value="BCTRLSENSOR"/>
</dbReference>
<dbReference type="Pfam" id="PF13493">
    <property type="entry name" value="DUF4118"/>
    <property type="match status" value="1"/>
</dbReference>
<dbReference type="InterPro" id="IPR005467">
    <property type="entry name" value="His_kinase_dom"/>
</dbReference>
<dbReference type="InterPro" id="IPR006016">
    <property type="entry name" value="UspA"/>
</dbReference>
<reference evidence="15" key="1">
    <citation type="journal article" date="2021" name="Front. Microbiol.">
        <title>Comprehensive Comparative Genomics and Phenotyping of Methylobacterium Species.</title>
        <authorList>
            <person name="Alessa O."/>
            <person name="Ogura Y."/>
            <person name="Fujitani Y."/>
            <person name="Takami H."/>
            <person name="Hayashi T."/>
            <person name="Sahin N."/>
            <person name="Tani A."/>
        </authorList>
    </citation>
    <scope>NUCLEOTIDE SEQUENCE</scope>
    <source>
        <strain evidence="15">DSM 19015</strain>
    </source>
</reference>
<dbReference type="SUPFAM" id="SSF55874">
    <property type="entry name" value="ATPase domain of HSP90 chaperone/DNA topoisomerase II/histidine kinase"/>
    <property type="match status" value="1"/>
</dbReference>
<dbReference type="Pfam" id="PF02518">
    <property type="entry name" value="HATPase_c"/>
    <property type="match status" value="1"/>
</dbReference>
<dbReference type="InterPro" id="IPR025201">
    <property type="entry name" value="KdpD_TM"/>
</dbReference>
<keyword evidence="11" id="KW-0902">Two-component regulatory system</keyword>
<dbReference type="Gene3D" id="3.30.565.10">
    <property type="entry name" value="Histidine kinase-like ATPase, C-terminal domain"/>
    <property type="match status" value="1"/>
</dbReference>
<dbReference type="CDD" id="cd00082">
    <property type="entry name" value="HisKA"/>
    <property type="match status" value="1"/>
</dbReference>
<evidence type="ECO:0000256" key="9">
    <source>
        <dbReference type="ARBA" id="ARBA00022840"/>
    </source>
</evidence>
<dbReference type="Pfam" id="PF13492">
    <property type="entry name" value="GAF_3"/>
    <property type="match status" value="1"/>
</dbReference>
<dbReference type="Gene3D" id="1.20.120.620">
    <property type="entry name" value="Backbone structure of the membrane domain of e. Coli histidine kinase receptor kdpd"/>
    <property type="match status" value="1"/>
</dbReference>
<dbReference type="InterPro" id="IPR029016">
    <property type="entry name" value="GAF-like_dom_sf"/>
</dbReference>
<keyword evidence="8" id="KW-0418">Kinase</keyword>
<dbReference type="SMART" id="SM00387">
    <property type="entry name" value="HATPase_c"/>
    <property type="match status" value="1"/>
</dbReference>
<dbReference type="Gene3D" id="1.10.287.130">
    <property type="match status" value="1"/>
</dbReference>
<dbReference type="CDD" id="cd01987">
    <property type="entry name" value="USP_KdpD-like"/>
    <property type="match status" value="1"/>
</dbReference>
<keyword evidence="10 13" id="KW-1133">Transmembrane helix</keyword>
<evidence type="ECO:0000256" key="7">
    <source>
        <dbReference type="ARBA" id="ARBA00022741"/>
    </source>
</evidence>
<keyword evidence="4" id="KW-0597">Phosphoprotein</keyword>
<dbReference type="SUPFAM" id="SSF47384">
    <property type="entry name" value="Homodimeric domain of signal transducing histidine kinase"/>
    <property type="match status" value="1"/>
</dbReference>
<dbReference type="EMBL" id="BPQP01000044">
    <property type="protein sequence ID" value="GJD95689.1"/>
    <property type="molecule type" value="Genomic_DNA"/>
</dbReference>
<evidence type="ECO:0000313" key="15">
    <source>
        <dbReference type="EMBL" id="GJD95689.1"/>
    </source>
</evidence>
<dbReference type="InterPro" id="IPR003661">
    <property type="entry name" value="HisK_dim/P_dom"/>
</dbReference>
<feature type="domain" description="Histidine kinase" evidence="14">
    <location>
        <begin position="679"/>
        <end position="896"/>
    </location>
</feature>
<name>A0ABQ4RZQ2_9HYPH</name>
<reference evidence="15" key="2">
    <citation type="submission" date="2021-08" db="EMBL/GenBank/DDBJ databases">
        <authorList>
            <person name="Tani A."/>
            <person name="Ola A."/>
            <person name="Ogura Y."/>
            <person name="Katsura K."/>
            <person name="Hayashi T."/>
        </authorList>
    </citation>
    <scope>NUCLEOTIDE SEQUENCE</scope>
    <source>
        <strain evidence="15">DSM 19015</strain>
    </source>
</reference>
<evidence type="ECO:0000256" key="11">
    <source>
        <dbReference type="ARBA" id="ARBA00023012"/>
    </source>
</evidence>
<accession>A0ABQ4RZQ2</accession>
<evidence type="ECO:0000256" key="6">
    <source>
        <dbReference type="ARBA" id="ARBA00022692"/>
    </source>
</evidence>
<dbReference type="SUPFAM" id="SSF52402">
    <property type="entry name" value="Adenine nucleotide alpha hydrolases-like"/>
    <property type="match status" value="1"/>
</dbReference>
<dbReference type="InterPro" id="IPR003018">
    <property type="entry name" value="GAF"/>
</dbReference>
<evidence type="ECO:0000256" key="1">
    <source>
        <dbReference type="ARBA" id="ARBA00000085"/>
    </source>
</evidence>
<comment type="catalytic activity">
    <reaction evidence="1">
        <text>ATP + protein L-histidine = ADP + protein N-phospho-L-histidine.</text>
        <dbReference type="EC" id="2.7.13.3"/>
    </reaction>
</comment>
<evidence type="ECO:0000256" key="12">
    <source>
        <dbReference type="ARBA" id="ARBA00023136"/>
    </source>
</evidence>